<dbReference type="NCBIfam" id="NF010030">
    <property type="entry name" value="PRK13505.1"/>
    <property type="match status" value="1"/>
</dbReference>
<organism evidence="7 8">
    <name type="scientific">Halomonas flagellata</name>
    <dbReference type="NCBI Taxonomy" id="2920385"/>
    <lineage>
        <taxon>Bacteria</taxon>
        <taxon>Pseudomonadati</taxon>
        <taxon>Pseudomonadota</taxon>
        <taxon>Gammaproteobacteria</taxon>
        <taxon>Oceanospirillales</taxon>
        <taxon>Halomonadaceae</taxon>
        <taxon>Halomonas</taxon>
    </lineage>
</organism>
<accession>A0ABS9RR43</accession>
<comment type="similarity">
    <text evidence="6">Belongs to the formate--tetrahydrofolate ligase family.</text>
</comment>
<dbReference type="RefSeq" id="WP_240567113.1">
    <property type="nucleotide sequence ID" value="NZ_JAKVPY010000003.1"/>
</dbReference>
<dbReference type="Gene3D" id="3.10.410.10">
    <property type="entry name" value="Formyltetrahydrofolate synthetase, domain 3"/>
    <property type="match status" value="1"/>
</dbReference>
<dbReference type="GO" id="GO:0004329">
    <property type="term" value="F:formate-tetrahydrofolate ligase activity"/>
    <property type="evidence" value="ECO:0007669"/>
    <property type="project" value="UniProtKB-EC"/>
</dbReference>
<dbReference type="SUPFAM" id="SSF52540">
    <property type="entry name" value="P-loop containing nucleoside triphosphate hydrolases"/>
    <property type="match status" value="1"/>
</dbReference>
<protein>
    <recommendedName>
        <fullName evidence="6">Formate--tetrahydrofolate ligase</fullName>
        <ecNumber evidence="6">6.3.4.3</ecNumber>
    </recommendedName>
    <alternativeName>
        <fullName evidence="6">Formyltetrahydrofolate synthetase</fullName>
        <shortName evidence="6">FHS</shortName>
        <shortName evidence="6">FTHFS</shortName>
    </alternativeName>
</protein>
<reference evidence="7 8" key="1">
    <citation type="submission" date="2022-02" db="EMBL/GenBank/DDBJ databases">
        <title>Halomonas fukangensis sp. nov., a halophilic bacterium isolated from a bulk soil of Kalidium foliatum at Fukang.</title>
        <authorList>
            <person name="Huang Y."/>
        </authorList>
    </citation>
    <scope>NUCLEOTIDE SEQUENCE [LARGE SCALE GENOMIC DNA]</scope>
    <source>
        <strain evidence="7 8">EGI 63088</strain>
    </source>
</reference>
<evidence type="ECO:0000256" key="6">
    <source>
        <dbReference type="HAMAP-Rule" id="MF_01543"/>
    </source>
</evidence>
<proteinExistence type="inferred from homology"/>
<dbReference type="Pfam" id="PF01268">
    <property type="entry name" value="FTHFS"/>
    <property type="match status" value="1"/>
</dbReference>
<evidence type="ECO:0000256" key="1">
    <source>
        <dbReference type="ARBA" id="ARBA00004777"/>
    </source>
</evidence>
<dbReference type="InterPro" id="IPR000559">
    <property type="entry name" value="Formate_THF_ligase"/>
</dbReference>
<comment type="pathway">
    <text evidence="1 6">One-carbon metabolism; tetrahydrofolate interconversion.</text>
</comment>
<keyword evidence="5 6" id="KW-0067">ATP-binding</keyword>
<keyword evidence="2 6" id="KW-0554">One-carbon metabolism</keyword>
<dbReference type="Gene3D" id="3.40.50.300">
    <property type="entry name" value="P-loop containing nucleotide triphosphate hydrolases"/>
    <property type="match status" value="1"/>
</dbReference>
<keyword evidence="4 6" id="KW-0547">Nucleotide-binding</keyword>
<dbReference type="EC" id="6.3.4.3" evidence="6"/>
<dbReference type="HAMAP" id="MF_01543">
    <property type="entry name" value="FTHFS"/>
    <property type="match status" value="1"/>
</dbReference>
<dbReference type="Gene3D" id="3.30.1510.10">
    <property type="entry name" value="Domain 2, N(10)-formyltetrahydrofolate synthetase"/>
    <property type="match status" value="1"/>
</dbReference>
<evidence type="ECO:0000256" key="2">
    <source>
        <dbReference type="ARBA" id="ARBA00022563"/>
    </source>
</evidence>
<gene>
    <name evidence="6" type="primary">fhs</name>
    <name evidence="7" type="ORF">MKP05_03900</name>
</gene>
<comment type="catalytic activity">
    <reaction evidence="6">
        <text>(6S)-5,6,7,8-tetrahydrofolate + formate + ATP = (6R)-10-formyltetrahydrofolate + ADP + phosphate</text>
        <dbReference type="Rhea" id="RHEA:20221"/>
        <dbReference type="ChEBI" id="CHEBI:15740"/>
        <dbReference type="ChEBI" id="CHEBI:30616"/>
        <dbReference type="ChEBI" id="CHEBI:43474"/>
        <dbReference type="ChEBI" id="CHEBI:57453"/>
        <dbReference type="ChEBI" id="CHEBI:195366"/>
        <dbReference type="ChEBI" id="CHEBI:456216"/>
        <dbReference type="EC" id="6.3.4.3"/>
    </reaction>
</comment>
<evidence type="ECO:0000256" key="3">
    <source>
        <dbReference type="ARBA" id="ARBA00022598"/>
    </source>
</evidence>
<keyword evidence="8" id="KW-1185">Reference proteome</keyword>
<dbReference type="InterPro" id="IPR020628">
    <property type="entry name" value="Formate_THF_ligase_CS"/>
</dbReference>
<dbReference type="InterPro" id="IPR027417">
    <property type="entry name" value="P-loop_NTPase"/>
</dbReference>
<evidence type="ECO:0000256" key="5">
    <source>
        <dbReference type="ARBA" id="ARBA00022840"/>
    </source>
</evidence>
<sequence>MPKTSGGGEGAGTGTPLPDIEIARRVRLEPILPLAKARLGLTPEHLVPFGQHRAKLSLELLDELKARPRGRLVVVSAITPTPVGEGKTTACVGLVDALNRLGVPSLACLREPSQGPVFGMKGGAAGGGRAQVVPMEAINLHFNGDFHAVTAAHNLLAALIDNHLYWGNALGIDPERVVWRRVVDLNDRSLRRVTTGPGNGAGHATGFDITAASEVMAILCLAEDLADLQRRLGRMVVAWRADDTPVTAADLQAAGAMAVLLRDALAPNLVQTLEHNPVLIHGGPFANIAHGCSSLMATRAALALGEVVVTEAGFGADQGLEKFIDIKSRQSGIYPDAVVIVCTLRALRFHGGASREAMNTPDRVALERGLGNLVRQVEVARAFGLEPVVALNALASDSANECARLADCCRGLGVSMTVSDHWARGGEGARPLARRVLERLDAGPVRPGVAPLYPDDLPVEQALRTIATRLYGARDIELAPLAQAQLERLTHQGFGTLPVCIARTQFSFSDDPADGGLVTGHLLRVDELKLSAGAGFVVAICGRVMTLPGLPREPAALAMGLDADGNVIGLA</sequence>
<comment type="caution">
    <text evidence="7">The sequence shown here is derived from an EMBL/GenBank/DDBJ whole genome shotgun (WGS) entry which is preliminary data.</text>
</comment>
<dbReference type="PROSITE" id="PS00721">
    <property type="entry name" value="FTHFS_1"/>
    <property type="match status" value="1"/>
</dbReference>
<evidence type="ECO:0000313" key="8">
    <source>
        <dbReference type="Proteomes" id="UP001202117"/>
    </source>
</evidence>
<evidence type="ECO:0000256" key="4">
    <source>
        <dbReference type="ARBA" id="ARBA00022741"/>
    </source>
</evidence>
<name>A0ABS9RR43_9GAMM</name>
<evidence type="ECO:0000313" key="7">
    <source>
        <dbReference type="EMBL" id="MCH4562274.1"/>
    </source>
</evidence>
<dbReference type="EMBL" id="JAKVPY010000003">
    <property type="protein sequence ID" value="MCH4562274.1"/>
    <property type="molecule type" value="Genomic_DNA"/>
</dbReference>
<dbReference type="CDD" id="cd00477">
    <property type="entry name" value="FTHFS"/>
    <property type="match status" value="1"/>
</dbReference>
<feature type="binding site" evidence="6">
    <location>
        <begin position="81"/>
        <end position="88"/>
    </location>
    <ligand>
        <name>ATP</name>
        <dbReference type="ChEBI" id="CHEBI:30616"/>
    </ligand>
</feature>
<dbReference type="Proteomes" id="UP001202117">
    <property type="component" value="Unassembled WGS sequence"/>
</dbReference>
<keyword evidence="3 6" id="KW-0436">Ligase</keyword>